<organism evidence="2 3">
    <name type="scientific">Yinghuangia aomiensis</name>
    <dbReference type="NCBI Taxonomy" id="676205"/>
    <lineage>
        <taxon>Bacteria</taxon>
        <taxon>Bacillati</taxon>
        <taxon>Actinomycetota</taxon>
        <taxon>Actinomycetes</taxon>
        <taxon>Kitasatosporales</taxon>
        <taxon>Streptomycetaceae</taxon>
        <taxon>Yinghuangia</taxon>
    </lineage>
</organism>
<evidence type="ECO:0000313" key="2">
    <source>
        <dbReference type="EMBL" id="GAA4957147.1"/>
    </source>
</evidence>
<sequence>MERDLTLRTALFVTCVNDVLFPTSGQAAVGLLRRLGVDVDFPPGQSCCGQMHWNSGYRADTARLARHFVEVFGDYDAIVVPSASCGGVPAEAYALAARSVGDEKLSRAVRALAPRVHELTTFLTDVLGVEDVGAYFPHTVTYHPTCHSLRASPLGDRPYRLLRAVADIDLVELPARDECCGFGGTFSVKNPAVSGAMNGDKARHVAGTGASVLAAVDNSCLMNIGGRLAKDGHTVRTMHLVEILARTREDGPLAGLPCTGAGFTS</sequence>
<gene>
    <name evidence="2" type="ORF">GCM10023205_19360</name>
</gene>
<dbReference type="InterPro" id="IPR004017">
    <property type="entry name" value="Cys_rich_dom"/>
</dbReference>
<name>A0ABP9GYK2_9ACTN</name>
<dbReference type="Pfam" id="PF02754">
    <property type="entry name" value="CCG"/>
    <property type="match status" value="2"/>
</dbReference>
<evidence type="ECO:0000259" key="1">
    <source>
        <dbReference type="Pfam" id="PF02754"/>
    </source>
</evidence>
<feature type="domain" description="Cysteine-rich" evidence="1">
    <location>
        <begin position="10"/>
        <end position="86"/>
    </location>
</feature>
<dbReference type="EMBL" id="BAABHS010000005">
    <property type="protein sequence ID" value="GAA4957147.1"/>
    <property type="molecule type" value="Genomic_DNA"/>
</dbReference>
<feature type="domain" description="Cysteine-rich" evidence="1">
    <location>
        <begin position="140"/>
        <end position="224"/>
    </location>
</feature>
<accession>A0ABP9GYK2</accession>
<proteinExistence type="predicted"/>
<reference evidence="3" key="1">
    <citation type="journal article" date="2019" name="Int. J. Syst. Evol. Microbiol.">
        <title>The Global Catalogue of Microorganisms (GCM) 10K type strain sequencing project: providing services to taxonomists for standard genome sequencing and annotation.</title>
        <authorList>
            <consortium name="The Broad Institute Genomics Platform"/>
            <consortium name="The Broad Institute Genome Sequencing Center for Infectious Disease"/>
            <person name="Wu L."/>
            <person name="Ma J."/>
        </authorList>
    </citation>
    <scope>NUCLEOTIDE SEQUENCE [LARGE SCALE GENOMIC DNA]</scope>
    <source>
        <strain evidence="3">JCM 17986</strain>
    </source>
</reference>
<dbReference type="Proteomes" id="UP001500466">
    <property type="component" value="Unassembled WGS sequence"/>
</dbReference>
<comment type="caution">
    <text evidence="2">The sequence shown here is derived from an EMBL/GenBank/DDBJ whole genome shotgun (WGS) entry which is preliminary data.</text>
</comment>
<keyword evidence="3" id="KW-1185">Reference proteome</keyword>
<protein>
    <submittedName>
        <fullName evidence="2">(Fe-S)-binding protein</fullName>
    </submittedName>
</protein>
<evidence type="ECO:0000313" key="3">
    <source>
        <dbReference type="Proteomes" id="UP001500466"/>
    </source>
</evidence>
<dbReference type="PANTHER" id="PTHR30296:SF0">
    <property type="entry name" value="LACTATE UTILIZATION PROTEIN A"/>
    <property type="match status" value="1"/>
</dbReference>
<dbReference type="PANTHER" id="PTHR30296">
    <property type="entry name" value="UNCHARACTERIZED PROTEIN YKGE"/>
    <property type="match status" value="1"/>
</dbReference>